<protein>
    <submittedName>
        <fullName evidence="1">Uncharacterized protein</fullName>
    </submittedName>
</protein>
<dbReference type="EMBL" id="CP051167">
    <property type="protein sequence ID" value="QIZ70778.1"/>
    <property type="molecule type" value="Genomic_DNA"/>
</dbReference>
<dbReference type="RefSeq" id="WP_168568933.1">
    <property type="nucleotide sequence ID" value="NZ_CP051167.1"/>
</dbReference>
<keyword evidence="2" id="KW-1185">Reference proteome</keyword>
<accession>A0A6H1TVZ3</accession>
<evidence type="ECO:0000313" key="2">
    <source>
        <dbReference type="Proteomes" id="UP000500857"/>
    </source>
</evidence>
<name>A0A6H1TVZ3_9CYAN</name>
<dbReference type="KEGG" id="oxy:HCG48_09420"/>
<dbReference type="Proteomes" id="UP000500857">
    <property type="component" value="Chromosome"/>
</dbReference>
<dbReference type="AlphaFoldDB" id="A0A6H1TVZ3"/>
<sequence>MNHDPFNTRVPPPCIVDTGIVVNKQDMLRVLGDLGRVRYVHWYGNQLHSEGDGYIMEVFADPNRSTLIANHGIYLNVCSFDCLELQQAPDSQSYFDLIQEGQVLRLIPLSNPLQDRAARQIETSTLEAVLREVISAKLDAEIDDEGPLLF</sequence>
<reference evidence="1 2" key="1">
    <citation type="submission" date="2020-04" db="EMBL/GenBank/DDBJ databases">
        <authorList>
            <person name="Basu S."/>
            <person name="Maruthanayagam V."/>
            <person name="Chakraborty S."/>
            <person name="Pramanik A."/>
            <person name="Mukherjee J."/>
            <person name="Brink B."/>
        </authorList>
    </citation>
    <scope>NUCLEOTIDE SEQUENCE [LARGE SCALE GENOMIC DNA]</scope>
    <source>
        <strain evidence="1 2">AP17</strain>
    </source>
</reference>
<gene>
    <name evidence="1" type="ORF">HCG48_09420</name>
</gene>
<organism evidence="1 2">
    <name type="scientific">Oxynema aestuarii AP17</name>
    <dbReference type="NCBI Taxonomy" id="2064643"/>
    <lineage>
        <taxon>Bacteria</taxon>
        <taxon>Bacillati</taxon>
        <taxon>Cyanobacteriota</taxon>
        <taxon>Cyanophyceae</taxon>
        <taxon>Oscillatoriophycideae</taxon>
        <taxon>Oscillatoriales</taxon>
        <taxon>Oscillatoriaceae</taxon>
        <taxon>Oxynema</taxon>
        <taxon>Oxynema aestuarii</taxon>
    </lineage>
</organism>
<proteinExistence type="predicted"/>
<evidence type="ECO:0000313" key="1">
    <source>
        <dbReference type="EMBL" id="QIZ70778.1"/>
    </source>
</evidence>